<dbReference type="HAMAP" id="MF_00211">
    <property type="entry name" value="TrpD"/>
    <property type="match status" value="1"/>
</dbReference>
<dbReference type="SUPFAM" id="SSF47648">
    <property type="entry name" value="Nucleoside phosphorylase/phosphoribosyltransferase N-terminal domain"/>
    <property type="match status" value="1"/>
</dbReference>
<dbReference type="GO" id="GO:0000162">
    <property type="term" value="P:L-tryptophan biosynthetic process"/>
    <property type="evidence" value="ECO:0007669"/>
    <property type="project" value="UniProtKB-UniRule"/>
</dbReference>
<evidence type="ECO:0000256" key="2">
    <source>
        <dbReference type="ARBA" id="ARBA00011948"/>
    </source>
</evidence>
<feature type="binding site" evidence="8">
    <location>
        <position position="118"/>
    </location>
    <ligand>
        <name>5-phospho-alpha-D-ribose 1-diphosphate</name>
        <dbReference type="ChEBI" id="CHEBI:58017"/>
    </ligand>
</feature>
<dbReference type="Pfam" id="PF02885">
    <property type="entry name" value="Glycos_trans_3N"/>
    <property type="match status" value="1"/>
</dbReference>
<feature type="domain" description="Glycosyl transferase family 3 N-terminal" evidence="10">
    <location>
        <begin position="4"/>
        <end position="64"/>
    </location>
</feature>
<protein>
    <recommendedName>
        <fullName evidence="2 8">Anthranilate phosphoribosyltransferase</fullName>
        <ecNumber evidence="2 8">2.4.2.18</ecNumber>
    </recommendedName>
</protein>
<comment type="caution">
    <text evidence="8">Lacks conserved residue(s) required for the propagation of feature annotation.</text>
</comment>
<comment type="catalytic activity">
    <reaction evidence="8">
        <text>N-(5-phospho-beta-D-ribosyl)anthranilate + diphosphate = 5-phospho-alpha-D-ribose 1-diphosphate + anthranilate</text>
        <dbReference type="Rhea" id="RHEA:11768"/>
        <dbReference type="ChEBI" id="CHEBI:16567"/>
        <dbReference type="ChEBI" id="CHEBI:18277"/>
        <dbReference type="ChEBI" id="CHEBI:33019"/>
        <dbReference type="ChEBI" id="CHEBI:58017"/>
        <dbReference type="EC" id="2.4.2.18"/>
    </reaction>
</comment>
<dbReference type="EMBL" id="DSEU01000040">
    <property type="protein sequence ID" value="HEM67094.1"/>
    <property type="molecule type" value="Genomic_DNA"/>
</dbReference>
<evidence type="ECO:0000256" key="3">
    <source>
        <dbReference type="ARBA" id="ARBA00022605"/>
    </source>
</evidence>
<comment type="cofactor">
    <cofactor evidence="8">
        <name>Mg(2+)</name>
        <dbReference type="ChEBI" id="CHEBI:18420"/>
    </cofactor>
    <text evidence="8">Binds 2 magnesium ions per monomer.</text>
</comment>
<evidence type="ECO:0000259" key="9">
    <source>
        <dbReference type="Pfam" id="PF00591"/>
    </source>
</evidence>
<keyword evidence="8" id="KW-0460">Magnesium</keyword>
<evidence type="ECO:0000256" key="6">
    <source>
        <dbReference type="ARBA" id="ARBA00022822"/>
    </source>
</evidence>
<comment type="function">
    <text evidence="8">Catalyzes the transfer of the phosphoribosyl group of 5-phosphorylribose-1-pyrophosphate (PRPP) to anthranilate to yield N-(5'-phosphoribosyl)-anthranilate (PRA).</text>
</comment>
<evidence type="ECO:0000313" key="11">
    <source>
        <dbReference type="EMBL" id="HEM67094.1"/>
    </source>
</evidence>
<dbReference type="NCBIfam" id="TIGR01245">
    <property type="entry name" value="trpD"/>
    <property type="match status" value="1"/>
</dbReference>
<feature type="binding site" evidence="8">
    <location>
        <begin position="89"/>
        <end position="92"/>
    </location>
    <ligand>
        <name>5-phospho-alpha-D-ribose 1-diphosphate</name>
        <dbReference type="ChEBI" id="CHEBI:58017"/>
    </ligand>
</feature>
<comment type="similarity">
    <text evidence="8">Belongs to the anthranilate phosphoribosyltransferase family.</text>
</comment>
<keyword evidence="6 8" id="KW-0822">Tryptophan biosynthesis</keyword>
<comment type="pathway">
    <text evidence="1 8">Amino-acid biosynthesis; L-tryptophan biosynthesis; L-tryptophan from chorismate: step 2/5.</text>
</comment>
<gene>
    <name evidence="8 11" type="primary">trpD</name>
    <name evidence="11" type="ORF">ENO26_05960</name>
</gene>
<dbReference type="GO" id="GO:0005829">
    <property type="term" value="C:cytosol"/>
    <property type="evidence" value="ECO:0007669"/>
    <property type="project" value="TreeGrafter"/>
</dbReference>
<feature type="binding site" evidence="8">
    <location>
        <begin position="106"/>
        <end position="114"/>
    </location>
    <ligand>
        <name>5-phospho-alpha-D-ribose 1-diphosphate</name>
        <dbReference type="ChEBI" id="CHEBI:58017"/>
    </ligand>
</feature>
<dbReference type="InterPro" id="IPR017459">
    <property type="entry name" value="Glycosyl_Trfase_fam3_N_dom"/>
</dbReference>
<feature type="binding site" evidence="8">
    <location>
        <position position="224"/>
    </location>
    <ligand>
        <name>Mg(2+)</name>
        <dbReference type="ChEBI" id="CHEBI:18420"/>
        <label>1</label>
    </ligand>
</feature>
<accession>A0A7J2U2R8</accession>
<feature type="binding site" evidence="8">
    <location>
        <position position="109"/>
    </location>
    <ligand>
        <name>anthranilate</name>
        <dbReference type="ChEBI" id="CHEBI:16567"/>
        <label>1</label>
    </ligand>
</feature>
<dbReference type="SUPFAM" id="SSF52418">
    <property type="entry name" value="Nucleoside phosphorylase/phosphoribosyltransferase catalytic domain"/>
    <property type="match status" value="1"/>
</dbReference>
<evidence type="ECO:0000256" key="1">
    <source>
        <dbReference type="ARBA" id="ARBA00004907"/>
    </source>
</evidence>
<feature type="domain" description="Glycosyl transferase family 3" evidence="9">
    <location>
        <begin position="73"/>
        <end position="316"/>
    </location>
</feature>
<evidence type="ECO:0000256" key="5">
    <source>
        <dbReference type="ARBA" id="ARBA00022679"/>
    </source>
</evidence>
<evidence type="ECO:0000256" key="4">
    <source>
        <dbReference type="ARBA" id="ARBA00022676"/>
    </source>
</evidence>
<dbReference type="InterPro" id="IPR005940">
    <property type="entry name" value="Anthranilate_Pribosyl_Tfrase"/>
</dbReference>
<feature type="binding site" evidence="8">
    <location>
        <position position="79"/>
    </location>
    <ligand>
        <name>5-phospho-alpha-D-ribose 1-diphosphate</name>
        <dbReference type="ChEBI" id="CHEBI:58017"/>
    </ligand>
</feature>
<dbReference type="InterPro" id="IPR035902">
    <property type="entry name" value="Nuc_phospho_transferase"/>
</dbReference>
<feature type="binding site" evidence="8">
    <location>
        <position position="91"/>
    </location>
    <ligand>
        <name>Mg(2+)</name>
        <dbReference type="ChEBI" id="CHEBI:18420"/>
        <label>1</label>
    </ligand>
</feature>
<dbReference type="Gene3D" id="1.20.970.10">
    <property type="entry name" value="Transferase, Pyrimidine Nucleoside Phosphorylase, Chain C"/>
    <property type="match status" value="1"/>
</dbReference>
<name>A0A7J2U2R8_9CREN</name>
<dbReference type="EC" id="2.4.2.18" evidence="2 8"/>
<keyword evidence="8" id="KW-0479">Metal-binding</keyword>
<keyword evidence="7 8" id="KW-0057">Aromatic amino acid biosynthesis</keyword>
<proteinExistence type="inferred from homology"/>
<dbReference type="Gene3D" id="3.40.1030.10">
    <property type="entry name" value="Nucleoside phosphorylase/phosphoribosyltransferase catalytic domain"/>
    <property type="match status" value="1"/>
</dbReference>
<dbReference type="PANTHER" id="PTHR43285">
    <property type="entry name" value="ANTHRANILATE PHOSPHORIBOSYLTRANSFERASE"/>
    <property type="match status" value="1"/>
</dbReference>
<reference evidence="11" key="1">
    <citation type="journal article" date="2020" name="mSystems">
        <title>Genome- and Community-Level Interaction Insights into Carbon Utilization and Element Cycling Functions of Hydrothermarchaeota in Hydrothermal Sediment.</title>
        <authorList>
            <person name="Zhou Z."/>
            <person name="Liu Y."/>
            <person name="Xu W."/>
            <person name="Pan J."/>
            <person name="Luo Z.H."/>
            <person name="Li M."/>
        </authorList>
    </citation>
    <scope>NUCLEOTIDE SEQUENCE [LARGE SCALE GENOMIC DNA]</scope>
    <source>
        <strain evidence="11">SpSt-125</strain>
    </source>
</reference>
<feature type="binding site" evidence="8">
    <location>
        <position position="164"/>
    </location>
    <ligand>
        <name>anthranilate</name>
        <dbReference type="ChEBI" id="CHEBI:16567"/>
        <label>2</label>
    </ligand>
</feature>
<feature type="binding site" evidence="8">
    <location>
        <begin position="82"/>
        <end position="83"/>
    </location>
    <ligand>
        <name>5-phospho-alpha-D-ribose 1-diphosphate</name>
        <dbReference type="ChEBI" id="CHEBI:58017"/>
    </ligand>
</feature>
<dbReference type="InterPro" id="IPR000312">
    <property type="entry name" value="Glycosyl_Trfase_fam3"/>
</dbReference>
<evidence type="ECO:0000259" key="10">
    <source>
        <dbReference type="Pfam" id="PF02885"/>
    </source>
</evidence>
<keyword evidence="4 8" id="KW-0328">Glycosyltransferase</keyword>
<dbReference type="GO" id="GO:0000287">
    <property type="term" value="F:magnesium ion binding"/>
    <property type="evidence" value="ECO:0007669"/>
    <property type="project" value="UniProtKB-UniRule"/>
</dbReference>
<dbReference type="InterPro" id="IPR036320">
    <property type="entry name" value="Glycosyl_Trfase_fam3_N_dom_sf"/>
</dbReference>
<feature type="binding site" evidence="8">
    <location>
        <position position="79"/>
    </location>
    <ligand>
        <name>anthranilate</name>
        <dbReference type="ChEBI" id="CHEBI:16567"/>
        <label>1</label>
    </ligand>
</feature>
<comment type="subunit">
    <text evidence="8">Homodimer.</text>
</comment>
<sequence length="348" mass="38042">MEYKRIIERIVNRDSLGFDEAEELAFRVMSGEVPEIVISAVLVGLRMKGECVEEIAGFASAMRKMSMKIDGSKAIDIVGTGGDGYSTINVSTASALLISALHPVAKHGNRAVSGKSGSADVLEALGYKIEVEPSRAEELLKETNFVFLFAPLYHPAMKRVMPVRKMLGIRTIFNVLGPLTNPASPRRVVVGAFSKSYAEKMAQVLLMLGIERAFVVHGEPGIDEVSPEATTHIYEVKRGYVEHYTLEPKDFGVEPVPLTDVIAINPEDSAIKILRASKGLDKAVATFIKVNASIAMVLTEHAKDFRDGAELAEQLLPNLLNRIEMIVKSNGDVNKLKKLLVKVGIVWE</sequence>
<keyword evidence="3 8" id="KW-0028">Amino-acid biosynthesis</keyword>
<dbReference type="AlphaFoldDB" id="A0A7J2U2R8"/>
<evidence type="ECO:0000256" key="7">
    <source>
        <dbReference type="ARBA" id="ARBA00023141"/>
    </source>
</evidence>
<feature type="binding site" evidence="8">
    <location>
        <position position="87"/>
    </location>
    <ligand>
        <name>5-phospho-alpha-D-ribose 1-diphosphate</name>
        <dbReference type="ChEBI" id="CHEBI:58017"/>
    </ligand>
</feature>
<dbReference type="PANTHER" id="PTHR43285:SF2">
    <property type="entry name" value="ANTHRANILATE PHOSPHORIBOSYLTRANSFERASE"/>
    <property type="match status" value="1"/>
</dbReference>
<keyword evidence="5 8" id="KW-0808">Transferase</keyword>
<feature type="binding site" evidence="8">
    <location>
        <position position="223"/>
    </location>
    <ligand>
        <name>Mg(2+)</name>
        <dbReference type="ChEBI" id="CHEBI:18420"/>
        <label>2</label>
    </ligand>
</feature>
<feature type="binding site" evidence="8">
    <location>
        <position position="224"/>
    </location>
    <ligand>
        <name>Mg(2+)</name>
        <dbReference type="ChEBI" id="CHEBI:18420"/>
        <label>2</label>
    </ligand>
</feature>
<dbReference type="Pfam" id="PF00591">
    <property type="entry name" value="Glycos_transf_3"/>
    <property type="match status" value="1"/>
</dbReference>
<organism evidence="11">
    <name type="scientific">Ignisphaera aggregans</name>
    <dbReference type="NCBI Taxonomy" id="334771"/>
    <lineage>
        <taxon>Archaea</taxon>
        <taxon>Thermoproteota</taxon>
        <taxon>Thermoprotei</taxon>
        <taxon>Desulfurococcales</taxon>
        <taxon>Desulfurococcaceae</taxon>
        <taxon>Ignisphaera</taxon>
    </lineage>
</organism>
<evidence type="ECO:0000256" key="8">
    <source>
        <dbReference type="HAMAP-Rule" id="MF_00211"/>
    </source>
</evidence>
<dbReference type="UniPathway" id="UPA00035">
    <property type="reaction ID" value="UER00041"/>
</dbReference>
<dbReference type="GO" id="GO:0004048">
    <property type="term" value="F:anthranilate phosphoribosyltransferase activity"/>
    <property type="evidence" value="ECO:0007669"/>
    <property type="project" value="UniProtKB-UniRule"/>
</dbReference>
<dbReference type="FunFam" id="3.40.1030.10:FF:000002">
    <property type="entry name" value="Anthranilate phosphoribosyltransferase"/>
    <property type="match status" value="1"/>
</dbReference>
<comment type="caution">
    <text evidence="11">The sequence shown here is derived from an EMBL/GenBank/DDBJ whole genome shotgun (WGS) entry which is preliminary data.</text>
</comment>